<keyword evidence="4" id="KW-1185">Reference proteome</keyword>
<sequence length="91" mass="10681">MPTGPCASRRTWRSRDWRTSRRTGNASRRWSAQSGPLRRMPPSPRSPPTCPPWRPPRRSWTGPPGSRWTRCRNPARRPRAWIRWCCRTSGS</sequence>
<dbReference type="EMBL" id="JBHMFI010000002">
    <property type="protein sequence ID" value="MFB9074297.1"/>
    <property type="molecule type" value="Genomic_DNA"/>
</dbReference>
<protein>
    <submittedName>
        <fullName evidence="3">Uncharacterized protein</fullName>
    </submittedName>
</protein>
<gene>
    <name evidence="2" type="ORF">ACFFX0_25110</name>
    <name evidence="3" type="ORF">ACFFX0_28405</name>
</gene>
<organism evidence="3 4">
    <name type="scientific">Citricoccus parietis</name>
    <dbReference type="NCBI Taxonomy" id="592307"/>
    <lineage>
        <taxon>Bacteria</taxon>
        <taxon>Bacillati</taxon>
        <taxon>Actinomycetota</taxon>
        <taxon>Actinomycetes</taxon>
        <taxon>Micrococcales</taxon>
        <taxon>Micrococcaceae</taxon>
        <taxon>Citricoccus</taxon>
    </lineage>
</organism>
<feature type="region of interest" description="Disordered" evidence="1">
    <location>
        <begin position="1"/>
        <end position="72"/>
    </location>
</feature>
<feature type="compositionally biased region" description="Low complexity" evidence="1">
    <location>
        <begin position="58"/>
        <end position="67"/>
    </location>
</feature>
<evidence type="ECO:0000313" key="2">
    <source>
        <dbReference type="EMBL" id="MFB9074297.1"/>
    </source>
</evidence>
<name>A0ABV5G7G6_9MICC</name>
<evidence type="ECO:0000256" key="1">
    <source>
        <dbReference type="SAM" id="MobiDB-lite"/>
    </source>
</evidence>
<feature type="compositionally biased region" description="Pro residues" evidence="1">
    <location>
        <begin position="39"/>
        <end position="54"/>
    </location>
</feature>
<accession>A0ABV5G7G6</accession>
<evidence type="ECO:0000313" key="4">
    <source>
        <dbReference type="Proteomes" id="UP001589575"/>
    </source>
</evidence>
<proteinExistence type="predicted"/>
<dbReference type="EMBL" id="JBHMFI010000003">
    <property type="protein sequence ID" value="MFB9074897.1"/>
    <property type="molecule type" value="Genomic_DNA"/>
</dbReference>
<reference evidence="3 4" key="1">
    <citation type="submission" date="2024-09" db="EMBL/GenBank/DDBJ databases">
        <authorList>
            <person name="Sun Q."/>
            <person name="Mori K."/>
        </authorList>
    </citation>
    <scope>NUCLEOTIDE SEQUENCE [LARGE SCALE GENOMIC DNA]</scope>
    <source>
        <strain evidence="3 4">CCM 7609</strain>
    </source>
</reference>
<evidence type="ECO:0000313" key="3">
    <source>
        <dbReference type="EMBL" id="MFB9074897.1"/>
    </source>
</evidence>
<feature type="compositionally biased region" description="Polar residues" evidence="1">
    <location>
        <begin position="24"/>
        <end position="33"/>
    </location>
</feature>
<dbReference type="Proteomes" id="UP001589575">
    <property type="component" value="Unassembled WGS sequence"/>
</dbReference>
<comment type="caution">
    <text evidence="3">The sequence shown here is derived from an EMBL/GenBank/DDBJ whole genome shotgun (WGS) entry which is preliminary data.</text>
</comment>